<accession>A0AAW1KHD3</accession>
<comment type="caution">
    <text evidence="1">The sequence shown here is derived from an EMBL/GenBank/DDBJ whole genome shotgun (WGS) entry which is preliminary data.</text>
</comment>
<gene>
    <name evidence="1" type="ORF">QE152_g23478</name>
</gene>
<proteinExistence type="predicted"/>
<keyword evidence="2" id="KW-1185">Reference proteome</keyword>
<name>A0AAW1KHD3_POPJA</name>
<dbReference type="Proteomes" id="UP001458880">
    <property type="component" value="Unassembled WGS sequence"/>
</dbReference>
<evidence type="ECO:0000313" key="2">
    <source>
        <dbReference type="Proteomes" id="UP001458880"/>
    </source>
</evidence>
<evidence type="ECO:0000313" key="1">
    <source>
        <dbReference type="EMBL" id="KAK9717896.1"/>
    </source>
</evidence>
<sequence length="106" mass="12127">MPRFTATMSINRLELILRCLRVDNILDIGAYNALVIWMTLNPNWKDCVHYIFNEETPSPRSSESDRVCLIAIFLFSENVIAYVMGCKEIQMLHCLTPDEGKAVLSC</sequence>
<reference evidence="1 2" key="1">
    <citation type="journal article" date="2024" name="BMC Genomics">
        <title>De novo assembly and annotation of Popillia japonica's genome with initial clues to its potential as an invasive pest.</title>
        <authorList>
            <person name="Cucini C."/>
            <person name="Boschi S."/>
            <person name="Funari R."/>
            <person name="Cardaioli E."/>
            <person name="Iannotti N."/>
            <person name="Marturano G."/>
            <person name="Paoli F."/>
            <person name="Bruttini M."/>
            <person name="Carapelli A."/>
            <person name="Frati F."/>
            <person name="Nardi F."/>
        </authorList>
    </citation>
    <scope>NUCLEOTIDE SEQUENCE [LARGE SCALE GENOMIC DNA]</scope>
    <source>
        <strain evidence="1">DMR45628</strain>
    </source>
</reference>
<dbReference type="AlphaFoldDB" id="A0AAW1KHD3"/>
<organism evidence="1 2">
    <name type="scientific">Popillia japonica</name>
    <name type="common">Japanese beetle</name>
    <dbReference type="NCBI Taxonomy" id="7064"/>
    <lineage>
        <taxon>Eukaryota</taxon>
        <taxon>Metazoa</taxon>
        <taxon>Ecdysozoa</taxon>
        <taxon>Arthropoda</taxon>
        <taxon>Hexapoda</taxon>
        <taxon>Insecta</taxon>
        <taxon>Pterygota</taxon>
        <taxon>Neoptera</taxon>
        <taxon>Endopterygota</taxon>
        <taxon>Coleoptera</taxon>
        <taxon>Polyphaga</taxon>
        <taxon>Scarabaeiformia</taxon>
        <taxon>Scarabaeidae</taxon>
        <taxon>Rutelinae</taxon>
        <taxon>Popillia</taxon>
    </lineage>
</organism>
<dbReference type="EMBL" id="JASPKY010000235">
    <property type="protein sequence ID" value="KAK9717896.1"/>
    <property type="molecule type" value="Genomic_DNA"/>
</dbReference>
<protein>
    <submittedName>
        <fullName evidence="1">Uncharacterized protein</fullName>
    </submittedName>
</protein>